<feature type="chain" id="PRO_5032535486" evidence="9">
    <location>
        <begin position="29"/>
        <end position="453"/>
    </location>
</feature>
<keyword evidence="9" id="KW-0732">Signal</keyword>
<dbReference type="Proteomes" id="UP000484885">
    <property type="component" value="Unassembled WGS sequence"/>
</dbReference>
<feature type="domain" description="MotA/TolQ/ExbB proton channel" evidence="10">
    <location>
        <begin position="333"/>
        <end position="438"/>
    </location>
</feature>
<evidence type="ECO:0000313" key="12">
    <source>
        <dbReference type="Proteomes" id="UP000484885"/>
    </source>
</evidence>
<dbReference type="AlphaFoldDB" id="A0A845V2W2"/>
<feature type="transmembrane region" description="Helical" evidence="8">
    <location>
        <begin position="364"/>
        <end position="391"/>
    </location>
</feature>
<evidence type="ECO:0000256" key="8">
    <source>
        <dbReference type="SAM" id="Phobius"/>
    </source>
</evidence>
<dbReference type="Pfam" id="PF01618">
    <property type="entry name" value="MotA_ExbB"/>
    <property type="match status" value="1"/>
</dbReference>
<feature type="signal peptide" evidence="9">
    <location>
        <begin position="1"/>
        <end position="28"/>
    </location>
</feature>
<evidence type="ECO:0000256" key="9">
    <source>
        <dbReference type="SAM" id="SignalP"/>
    </source>
</evidence>
<dbReference type="PIRSF" id="PIRSF037714">
    <property type="entry name" value="TolR"/>
    <property type="match status" value="1"/>
</dbReference>
<dbReference type="InterPro" id="IPR017270">
    <property type="entry name" value="MotA/TolQ/ExbB-rel"/>
</dbReference>
<evidence type="ECO:0000256" key="4">
    <source>
        <dbReference type="ARBA" id="ARBA00022989"/>
    </source>
</evidence>
<protein>
    <submittedName>
        <fullName evidence="11">MotA/TolQ/ExbB proton channel family protein</fullName>
    </submittedName>
</protein>
<comment type="similarity">
    <text evidence="6">Belongs to the exbB/tolQ family.</text>
</comment>
<evidence type="ECO:0000256" key="7">
    <source>
        <dbReference type="SAM" id="Coils"/>
    </source>
</evidence>
<keyword evidence="6" id="KW-0653">Protein transport</keyword>
<keyword evidence="5 8" id="KW-0472">Membrane</keyword>
<comment type="subcellular location">
    <subcellularLocation>
        <location evidence="1">Cell membrane</location>
        <topology evidence="1">Multi-pass membrane protein</topology>
    </subcellularLocation>
    <subcellularLocation>
        <location evidence="6">Membrane</location>
        <topology evidence="6">Multi-pass membrane protein</topology>
    </subcellularLocation>
</comment>
<keyword evidence="7" id="KW-0175">Coiled coil</keyword>
<feature type="transmembrane region" description="Helical" evidence="8">
    <location>
        <begin position="403"/>
        <end position="423"/>
    </location>
</feature>
<gene>
    <name evidence="11" type="ORF">G3I74_07545</name>
</gene>
<dbReference type="PANTHER" id="PTHR30625:SF11">
    <property type="entry name" value="MOTA_TOLQ_EXBB PROTON CHANNEL DOMAIN-CONTAINING PROTEIN"/>
    <property type="match status" value="1"/>
</dbReference>
<evidence type="ECO:0000256" key="5">
    <source>
        <dbReference type="ARBA" id="ARBA00023136"/>
    </source>
</evidence>
<keyword evidence="12" id="KW-1185">Reference proteome</keyword>
<dbReference type="PANTHER" id="PTHR30625">
    <property type="entry name" value="PROTEIN TOLQ"/>
    <property type="match status" value="1"/>
</dbReference>
<comment type="caution">
    <text evidence="11">The sequence shown here is derived from an EMBL/GenBank/DDBJ whole genome shotgun (WGS) entry which is preliminary data.</text>
</comment>
<keyword evidence="6" id="KW-0813">Transport</keyword>
<proteinExistence type="inferred from homology"/>
<keyword evidence="4 8" id="KW-1133">Transmembrane helix</keyword>
<feature type="coiled-coil region" evidence="7">
    <location>
        <begin position="35"/>
        <end position="112"/>
    </location>
</feature>
<accession>A0A845V2W2</accession>
<dbReference type="GO" id="GO:0017038">
    <property type="term" value="P:protein import"/>
    <property type="evidence" value="ECO:0007669"/>
    <property type="project" value="TreeGrafter"/>
</dbReference>
<dbReference type="GO" id="GO:0005886">
    <property type="term" value="C:plasma membrane"/>
    <property type="evidence" value="ECO:0007669"/>
    <property type="project" value="UniProtKB-SubCell"/>
</dbReference>
<dbReference type="InterPro" id="IPR050790">
    <property type="entry name" value="ExbB/TolQ_transport"/>
</dbReference>
<keyword evidence="3 8" id="KW-0812">Transmembrane</keyword>
<dbReference type="EMBL" id="JAAGSC010000040">
    <property type="protein sequence ID" value="NDY95576.1"/>
    <property type="molecule type" value="Genomic_DNA"/>
</dbReference>
<evidence type="ECO:0000259" key="10">
    <source>
        <dbReference type="Pfam" id="PF01618"/>
    </source>
</evidence>
<feature type="transmembrane region" description="Helical" evidence="8">
    <location>
        <begin position="278"/>
        <end position="302"/>
    </location>
</feature>
<reference evidence="11 12" key="1">
    <citation type="submission" date="2020-02" db="EMBL/GenBank/DDBJ databases">
        <authorList>
            <person name="Zhang X.-Y."/>
        </authorList>
    </citation>
    <scope>NUCLEOTIDE SEQUENCE [LARGE SCALE GENOMIC DNA]</scope>
    <source>
        <strain evidence="11 12">C33</strain>
    </source>
</reference>
<dbReference type="RefSeq" id="WP_164210977.1">
    <property type="nucleotide sequence ID" value="NZ_JAAGSC010000040.1"/>
</dbReference>
<name>A0A845V2W2_9GAMM</name>
<keyword evidence="2" id="KW-1003">Cell membrane</keyword>
<sequence>MSSSLRAVSRALALAALALAFLSPYAAAQNEPETIDDVLRAMQNERQEVSETNQEREARFRREQSEQEAALRELRAEVDAAEDEASRLENLRNELDRELEELRAQLSERQGEFGELFGVARAAAADLNEQLEDSLISTQFPNRGEDLVRMAQASSLPTIAELENLWYTLLQEAGEQGEVARYDAQVITSDNQSATETVVRIGPFTAFSDEGYMVAREGTLRYLARQPGRAEVAAAQRVFEHNGPGVVRGLVDPSLGTLLGLVVEVPNLRERIDQGGGIGYAIVVVAILGVLLAIFRWIMLAFTAMKVKSQMKSSTPKKSNPLGRVMLTYEEYKSEDLETLQLRLDDAVLKELPKLESGLNVVKVLAAVAPLMGLLGTVIGMIVTFQAITLFGTGDPKLMAGGISQALVTTVMGLIAAIPLLLLHAFASATARRVGQVLEEQSVSLVAETSEKG</sequence>
<evidence type="ECO:0000313" key="11">
    <source>
        <dbReference type="EMBL" id="NDY95576.1"/>
    </source>
</evidence>
<evidence type="ECO:0000256" key="3">
    <source>
        <dbReference type="ARBA" id="ARBA00022692"/>
    </source>
</evidence>
<evidence type="ECO:0000256" key="6">
    <source>
        <dbReference type="RuleBase" id="RU004057"/>
    </source>
</evidence>
<evidence type="ECO:0000256" key="2">
    <source>
        <dbReference type="ARBA" id="ARBA00022475"/>
    </source>
</evidence>
<organism evidence="11 12">
    <name type="scientific">Wenzhouxiangella limi</name>
    <dbReference type="NCBI Taxonomy" id="2707351"/>
    <lineage>
        <taxon>Bacteria</taxon>
        <taxon>Pseudomonadati</taxon>
        <taxon>Pseudomonadota</taxon>
        <taxon>Gammaproteobacteria</taxon>
        <taxon>Chromatiales</taxon>
        <taxon>Wenzhouxiangellaceae</taxon>
        <taxon>Wenzhouxiangella</taxon>
    </lineage>
</organism>
<dbReference type="InterPro" id="IPR002898">
    <property type="entry name" value="MotA_ExbB_proton_chnl"/>
</dbReference>
<evidence type="ECO:0000256" key="1">
    <source>
        <dbReference type="ARBA" id="ARBA00004651"/>
    </source>
</evidence>